<dbReference type="Proteomes" id="UP000834106">
    <property type="component" value="Chromosome 17"/>
</dbReference>
<feature type="repeat" description="PPR" evidence="2">
    <location>
        <begin position="436"/>
        <end position="470"/>
    </location>
</feature>
<dbReference type="FunFam" id="1.25.40.10:FF:000442">
    <property type="entry name" value="Pentatricopeptide repeat-containing protein At3g49710"/>
    <property type="match status" value="1"/>
</dbReference>
<dbReference type="NCBIfam" id="TIGR00756">
    <property type="entry name" value="PPR"/>
    <property type="match status" value="7"/>
</dbReference>
<organism evidence="3 4">
    <name type="scientific">Fraxinus pennsylvanica</name>
    <dbReference type="NCBI Taxonomy" id="56036"/>
    <lineage>
        <taxon>Eukaryota</taxon>
        <taxon>Viridiplantae</taxon>
        <taxon>Streptophyta</taxon>
        <taxon>Embryophyta</taxon>
        <taxon>Tracheophyta</taxon>
        <taxon>Spermatophyta</taxon>
        <taxon>Magnoliopsida</taxon>
        <taxon>eudicotyledons</taxon>
        <taxon>Gunneridae</taxon>
        <taxon>Pentapetalae</taxon>
        <taxon>asterids</taxon>
        <taxon>lamiids</taxon>
        <taxon>Lamiales</taxon>
        <taxon>Oleaceae</taxon>
        <taxon>Oleeae</taxon>
        <taxon>Fraxinus</taxon>
    </lineage>
</organism>
<proteinExistence type="predicted"/>
<dbReference type="EMBL" id="OU503052">
    <property type="protein sequence ID" value="CAI9780624.1"/>
    <property type="molecule type" value="Genomic_DNA"/>
</dbReference>
<evidence type="ECO:0000313" key="3">
    <source>
        <dbReference type="EMBL" id="CAI9780624.1"/>
    </source>
</evidence>
<evidence type="ECO:0000313" key="4">
    <source>
        <dbReference type="Proteomes" id="UP000834106"/>
    </source>
</evidence>
<feature type="repeat" description="PPR" evidence="2">
    <location>
        <begin position="304"/>
        <end position="334"/>
    </location>
</feature>
<dbReference type="InterPro" id="IPR011990">
    <property type="entry name" value="TPR-like_helical_dom_sf"/>
</dbReference>
<keyword evidence="1" id="KW-0677">Repeat</keyword>
<dbReference type="PROSITE" id="PS51375">
    <property type="entry name" value="PPR"/>
    <property type="match status" value="7"/>
</dbReference>
<reference evidence="3" key="1">
    <citation type="submission" date="2023-05" db="EMBL/GenBank/DDBJ databases">
        <authorList>
            <person name="Huff M."/>
        </authorList>
    </citation>
    <scope>NUCLEOTIDE SEQUENCE</scope>
</reference>
<accession>A0AAD2E7V9</accession>
<dbReference type="FunFam" id="1.25.40.10:FF:000090">
    <property type="entry name" value="Pentatricopeptide repeat-containing protein, chloroplastic"/>
    <property type="match status" value="1"/>
</dbReference>
<keyword evidence="4" id="KW-1185">Reference proteome</keyword>
<feature type="repeat" description="PPR" evidence="2">
    <location>
        <begin position="203"/>
        <end position="237"/>
    </location>
</feature>
<dbReference type="InterPro" id="IPR046848">
    <property type="entry name" value="E_motif"/>
</dbReference>
<dbReference type="PANTHER" id="PTHR47926:SF419">
    <property type="entry name" value="(WILD MALAYSIAN BANANA) HYPOTHETICAL PROTEIN"/>
    <property type="match status" value="1"/>
</dbReference>
<dbReference type="PANTHER" id="PTHR47926">
    <property type="entry name" value="PENTATRICOPEPTIDE REPEAT-CONTAINING PROTEIN"/>
    <property type="match status" value="1"/>
</dbReference>
<dbReference type="InterPro" id="IPR002885">
    <property type="entry name" value="PPR_rpt"/>
</dbReference>
<dbReference type="GO" id="GO:0009451">
    <property type="term" value="P:RNA modification"/>
    <property type="evidence" value="ECO:0007669"/>
    <property type="project" value="InterPro"/>
</dbReference>
<dbReference type="Pfam" id="PF01535">
    <property type="entry name" value="PPR"/>
    <property type="match status" value="8"/>
</dbReference>
<feature type="repeat" description="PPR" evidence="2">
    <location>
        <begin position="71"/>
        <end position="105"/>
    </location>
</feature>
<feature type="repeat" description="PPR" evidence="2">
    <location>
        <begin position="335"/>
        <end position="369"/>
    </location>
</feature>
<dbReference type="AlphaFoldDB" id="A0AAD2E7V9"/>
<feature type="repeat" description="PPR" evidence="2">
    <location>
        <begin position="172"/>
        <end position="202"/>
    </location>
</feature>
<dbReference type="Pfam" id="PF20431">
    <property type="entry name" value="E_motif"/>
    <property type="match status" value="1"/>
</dbReference>
<dbReference type="Pfam" id="PF13041">
    <property type="entry name" value="PPR_2"/>
    <property type="match status" value="3"/>
</dbReference>
<evidence type="ECO:0000256" key="1">
    <source>
        <dbReference type="ARBA" id="ARBA00022737"/>
    </source>
</evidence>
<gene>
    <name evidence="3" type="ORF">FPE_LOCUS28054</name>
</gene>
<dbReference type="InterPro" id="IPR046960">
    <property type="entry name" value="PPR_At4g14850-like_plant"/>
</dbReference>
<evidence type="ECO:0000256" key="2">
    <source>
        <dbReference type="PROSITE-ProRule" id="PRU00708"/>
    </source>
</evidence>
<name>A0AAD2E7V9_9LAMI</name>
<dbReference type="Gene3D" id="1.25.40.10">
    <property type="entry name" value="Tetratricopeptide repeat domain"/>
    <property type="match status" value="6"/>
</dbReference>
<feature type="repeat" description="PPR" evidence="2">
    <location>
        <begin position="9"/>
        <end position="43"/>
    </location>
</feature>
<protein>
    <recommendedName>
        <fullName evidence="5">Chlororespiratory reduction 21</fullName>
    </recommendedName>
</protein>
<sequence>MVKEFNGFNLVAHNCLINANVDWGNVSEARRLFDEMPERNEVSWTVLISGLLRCGRVDEAMWYFGRNPFQNVFLWTATISGLVHNGLSYEAMGVFVKMLASGVAPNDVTFTSVVRACGDLGDFGLGKSVLVLIVKFGFEDKLSVSNSLVSFNLKLGNIDLARRIFNRMEERDVVSWTAILDMYVDTGDLIEARRIFDEMPERNEISWSVMISRYSQGGYSKEAVSLFHEMIQCGFIPNTSCYSSVISALASLKALQEGKNIHGHVLKIGMDRDIFIFCSLVDLYCKSGNTKDGRLVFDSILEKNVVCWNSMVTGYSLNGQLAEAKELFNQIPNKNNISWNSLITGYIETENFDRAFETFNEMILSGEQSNKSTFSSVLKACASLVSLEKGEYMHAKVVKLGFQNDVFMGTALVDMYAKTGHIESSRKVFNGMLIKNEIAWTAMIQGLAENGFAEESLSLFEEMERTSTITPNDLILLSVFFACSHCGLVDKGLFYFNSMEKVYGIKPSERHYTSVVDMLSRAGRISEAEMFITDMPFEPEVNAWAALLSGCKTYGNEKLAEKIAKKLSELAETKSGGYVLLSNIYASSGRWLDVSNIRKMMQEKGVKKSRGCSWIEVRNRIHLFLSQDDSHAQSSEIGEVLKLLNSEMVIL</sequence>
<dbReference type="GO" id="GO:0003723">
    <property type="term" value="F:RNA binding"/>
    <property type="evidence" value="ECO:0007669"/>
    <property type="project" value="InterPro"/>
</dbReference>
<evidence type="ECO:0008006" key="5">
    <source>
        <dbReference type="Google" id="ProtNLM"/>
    </source>
</evidence>